<keyword evidence="5" id="KW-0804">Transcription</keyword>
<dbReference type="PANTHER" id="PTHR45675">
    <property type="entry name" value="MYB TRANSCRIPTION FACTOR-RELATED-RELATED"/>
    <property type="match status" value="1"/>
</dbReference>
<accession>A0AAD8N7C0</accession>
<feature type="domain" description="Myb-like" evidence="8">
    <location>
        <begin position="57"/>
        <end position="107"/>
    </location>
</feature>
<dbReference type="InterPro" id="IPR044676">
    <property type="entry name" value="EOBI/EOBII-like_plant"/>
</dbReference>
<dbReference type="InterPro" id="IPR009057">
    <property type="entry name" value="Homeodomain-like_sf"/>
</dbReference>
<organism evidence="10 11">
    <name type="scientific">Heracleum sosnowskyi</name>
    <dbReference type="NCBI Taxonomy" id="360622"/>
    <lineage>
        <taxon>Eukaryota</taxon>
        <taxon>Viridiplantae</taxon>
        <taxon>Streptophyta</taxon>
        <taxon>Embryophyta</taxon>
        <taxon>Tracheophyta</taxon>
        <taxon>Spermatophyta</taxon>
        <taxon>Magnoliopsida</taxon>
        <taxon>eudicotyledons</taxon>
        <taxon>Gunneridae</taxon>
        <taxon>Pentapetalae</taxon>
        <taxon>asterids</taxon>
        <taxon>campanulids</taxon>
        <taxon>Apiales</taxon>
        <taxon>Apiaceae</taxon>
        <taxon>Apioideae</taxon>
        <taxon>apioid superclade</taxon>
        <taxon>Tordylieae</taxon>
        <taxon>Tordyliinae</taxon>
        <taxon>Heracleum</taxon>
    </lineage>
</organism>
<dbReference type="PROSITE" id="PS51294">
    <property type="entry name" value="HTH_MYB"/>
    <property type="match status" value="2"/>
</dbReference>
<protein>
    <submittedName>
        <fullName evidence="10">Transcription factor MYB48</fullName>
    </submittedName>
</protein>
<dbReference type="CDD" id="cd00167">
    <property type="entry name" value="SANT"/>
    <property type="match status" value="2"/>
</dbReference>
<proteinExistence type="predicted"/>
<comment type="subcellular location">
    <subcellularLocation>
        <location evidence="1">Nucleus</location>
    </subcellularLocation>
</comment>
<comment type="function">
    <text evidence="7">Transcription factor.</text>
</comment>
<dbReference type="PANTHER" id="PTHR45675:SF7">
    <property type="entry name" value="TRANSCRIPTION FACTOR MYB48"/>
    <property type="match status" value="1"/>
</dbReference>
<dbReference type="GO" id="GO:0003700">
    <property type="term" value="F:DNA-binding transcription factor activity"/>
    <property type="evidence" value="ECO:0007669"/>
    <property type="project" value="InterPro"/>
</dbReference>
<dbReference type="EMBL" id="JAUIZM010000002">
    <property type="protein sequence ID" value="KAK1398536.1"/>
    <property type="molecule type" value="Genomic_DNA"/>
</dbReference>
<name>A0AAD8N7C0_9APIA</name>
<dbReference type="SMART" id="SM00717">
    <property type="entry name" value="SANT"/>
    <property type="match status" value="2"/>
</dbReference>
<dbReference type="PROSITE" id="PS50090">
    <property type="entry name" value="MYB_LIKE"/>
    <property type="match status" value="2"/>
</dbReference>
<evidence type="ECO:0000256" key="6">
    <source>
        <dbReference type="ARBA" id="ARBA00023242"/>
    </source>
</evidence>
<keyword evidence="6" id="KW-0539">Nucleus</keyword>
<comment type="caution">
    <text evidence="10">The sequence shown here is derived from an EMBL/GenBank/DDBJ whole genome shotgun (WGS) entry which is preliminary data.</text>
</comment>
<dbReference type="InterPro" id="IPR017930">
    <property type="entry name" value="Myb_dom"/>
</dbReference>
<dbReference type="Gene3D" id="1.10.10.60">
    <property type="entry name" value="Homeodomain-like"/>
    <property type="match status" value="2"/>
</dbReference>
<keyword evidence="3" id="KW-0805">Transcription regulation</keyword>
<dbReference type="InterPro" id="IPR001005">
    <property type="entry name" value="SANT/Myb"/>
</dbReference>
<evidence type="ECO:0000256" key="2">
    <source>
        <dbReference type="ARBA" id="ARBA00022737"/>
    </source>
</evidence>
<gene>
    <name evidence="10" type="ORF">POM88_008399</name>
</gene>
<reference evidence="10" key="1">
    <citation type="submission" date="2023-02" db="EMBL/GenBank/DDBJ databases">
        <title>Genome of toxic invasive species Heracleum sosnowskyi carries increased number of genes despite the absence of recent whole-genome duplications.</title>
        <authorList>
            <person name="Schelkunov M."/>
            <person name="Shtratnikova V."/>
            <person name="Makarenko M."/>
            <person name="Klepikova A."/>
            <person name="Omelchenko D."/>
            <person name="Novikova G."/>
            <person name="Obukhova E."/>
            <person name="Bogdanov V."/>
            <person name="Penin A."/>
            <person name="Logacheva M."/>
        </authorList>
    </citation>
    <scope>NUCLEOTIDE SEQUENCE</scope>
    <source>
        <strain evidence="10">Hsosn_3</strain>
        <tissue evidence="10">Leaf</tissue>
    </source>
</reference>
<dbReference type="AlphaFoldDB" id="A0AAD8N7C0"/>
<keyword evidence="11" id="KW-1185">Reference proteome</keyword>
<dbReference type="Proteomes" id="UP001237642">
    <property type="component" value="Unassembled WGS sequence"/>
</dbReference>
<evidence type="ECO:0000259" key="8">
    <source>
        <dbReference type="PROSITE" id="PS50090"/>
    </source>
</evidence>
<dbReference type="FunFam" id="1.10.10.60:FF:000011">
    <property type="entry name" value="Myb transcription factor"/>
    <property type="match status" value="1"/>
</dbReference>
<feature type="domain" description="HTH myb-type" evidence="9">
    <location>
        <begin position="4"/>
        <end position="56"/>
    </location>
</feature>
<reference evidence="10" key="2">
    <citation type="submission" date="2023-05" db="EMBL/GenBank/DDBJ databases">
        <authorList>
            <person name="Schelkunov M.I."/>
        </authorList>
    </citation>
    <scope>NUCLEOTIDE SEQUENCE</scope>
    <source>
        <strain evidence="10">Hsosn_3</strain>
        <tissue evidence="10">Leaf</tissue>
    </source>
</reference>
<evidence type="ECO:0000313" key="10">
    <source>
        <dbReference type="EMBL" id="KAK1398536.1"/>
    </source>
</evidence>
<feature type="domain" description="HTH myb-type" evidence="9">
    <location>
        <begin position="57"/>
        <end position="111"/>
    </location>
</feature>
<dbReference type="Pfam" id="PF00249">
    <property type="entry name" value="Myb_DNA-binding"/>
    <property type="match status" value="2"/>
</dbReference>
<evidence type="ECO:0000256" key="4">
    <source>
        <dbReference type="ARBA" id="ARBA00023125"/>
    </source>
</evidence>
<dbReference type="GO" id="GO:0043565">
    <property type="term" value="F:sequence-specific DNA binding"/>
    <property type="evidence" value="ECO:0007669"/>
    <property type="project" value="InterPro"/>
</dbReference>
<dbReference type="GO" id="GO:0005634">
    <property type="term" value="C:nucleus"/>
    <property type="evidence" value="ECO:0007669"/>
    <property type="project" value="UniProtKB-SubCell"/>
</dbReference>
<feature type="domain" description="Myb-like" evidence="8">
    <location>
        <begin position="4"/>
        <end position="56"/>
    </location>
</feature>
<dbReference type="SUPFAM" id="SSF46689">
    <property type="entry name" value="Homeodomain-like"/>
    <property type="match status" value="1"/>
</dbReference>
<evidence type="ECO:0000256" key="7">
    <source>
        <dbReference type="ARBA" id="ARBA00057804"/>
    </source>
</evidence>
<dbReference type="FunFam" id="1.10.10.60:FF:000259">
    <property type="entry name" value="MYB transcription factor"/>
    <property type="match status" value="1"/>
</dbReference>
<keyword evidence="4" id="KW-0238">DNA-binding</keyword>
<evidence type="ECO:0000313" key="11">
    <source>
        <dbReference type="Proteomes" id="UP001237642"/>
    </source>
</evidence>
<keyword evidence="2" id="KW-0677">Repeat</keyword>
<sequence>MAQKEEMRKGPWTEQEDVHLVLYVNLYGDRRWDFIAKVSGLKRTGKSCRLRWVNYLHPGLKHGKMSSHEERLVLELHNKWGNRWSRIARKLPGRTDNEIKNYWRTYMRKKGQEKKRTNLSSPSTSVSYNSSYSSSCTVNSIKIKDTNERNYFDTGGVAAKGPFNHVEEMKKGDYTMDEIWNDIVSSDDDAITPVCPTLASPIWDYCPDSLWITDQDKETNMIVPTSEPFHSLFGQDDVRFFAG</sequence>
<evidence type="ECO:0000259" key="9">
    <source>
        <dbReference type="PROSITE" id="PS51294"/>
    </source>
</evidence>
<evidence type="ECO:0000256" key="1">
    <source>
        <dbReference type="ARBA" id="ARBA00004123"/>
    </source>
</evidence>
<evidence type="ECO:0000256" key="3">
    <source>
        <dbReference type="ARBA" id="ARBA00023015"/>
    </source>
</evidence>
<evidence type="ECO:0000256" key="5">
    <source>
        <dbReference type="ARBA" id="ARBA00023163"/>
    </source>
</evidence>